<dbReference type="PANTHER" id="PTHR11017">
    <property type="entry name" value="LEUCINE-RICH REPEAT-CONTAINING PROTEIN"/>
    <property type="match status" value="1"/>
</dbReference>
<protein>
    <recommendedName>
        <fullName evidence="3">AAA+ ATPase domain-containing protein</fullName>
    </recommendedName>
</protein>
<dbReference type="InterPro" id="IPR002182">
    <property type="entry name" value="NB-ARC"/>
</dbReference>
<evidence type="ECO:0000256" key="2">
    <source>
        <dbReference type="SAM" id="MobiDB-lite"/>
    </source>
</evidence>
<evidence type="ECO:0000313" key="4">
    <source>
        <dbReference type="EMBL" id="KAF3575497.1"/>
    </source>
</evidence>
<evidence type="ECO:0000313" key="5">
    <source>
        <dbReference type="Proteomes" id="UP000266723"/>
    </source>
</evidence>
<keyword evidence="5" id="KW-1185">Reference proteome</keyword>
<dbReference type="PRINTS" id="PR00364">
    <property type="entry name" value="DISEASERSIST"/>
</dbReference>
<evidence type="ECO:0000259" key="3">
    <source>
        <dbReference type="SMART" id="SM00382"/>
    </source>
</evidence>
<dbReference type="SUPFAM" id="SSF52047">
    <property type="entry name" value="RNI-like"/>
    <property type="match status" value="1"/>
</dbReference>
<dbReference type="InterPro" id="IPR027417">
    <property type="entry name" value="P-loop_NTPase"/>
</dbReference>
<dbReference type="InterPro" id="IPR032675">
    <property type="entry name" value="LRR_dom_sf"/>
</dbReference>
<dbReference type="InterPro" id="IPR003593">
    <property type="entry name" value="AAA+_ATPase"/>
</dbReference>
<dbReference type="Pfam" id="PF00931">
    <property type="entry name" value="NB-ARC"/>
    <property type="match status" value="1"/>
</dbReference>
<feature type="domain" description="AAA+ ATPase" evidence="3">
    <location>
        <begin position="47"/>
        <end position="189"/>
    </location>
</feature>
<feature type="non-terminal residue" evidence="4">
    <location>
        <position position="451"/>
    </location>
</feature>
<comment type="caution">
    <text evidence="4">The sequence shown here is derived from an EMBL/GenBank/DDBJ whole genome shotgun (WGS) entry which is preliminary data.</text>
</comment>
<proteinExistence type="predicted"/>
<reference evidence="4 5" key="1">
    <citation type="journal article" date="2020" name="BMC Genomics">
        <title>Intraspecific diversification of the crop wild relative Brassica cretica Lam. using demographic model selection.</title>
        <authorList>
            <person name="Kioukis A."/>
            <person name="Michalopoulou V.A."/>
            <person name="Briers L."/>
            <person name="Pirintsos S."/>
            <person name="Studholme D.J."/>
            <person name="Pavlidis P."/>
            <person name="Sarris P.F."/>
        </authorList>
    </citation>
    <scope>NUCLEOTIDE SEQUENCE [LARGE SCALE GENOMIC DNA]</scope>
    <source>
        <strain evidence="5">cv. PFS-1207/04</strain>
    </source>
</reference>
<dbReference type="SUPFAM" id="SSF52540">
    <property type="entry name" value="P-loop containing nucleoside triphosphate hydrolases"/>
    <property type="match status" value="1"/>
</dbReference>
<dbReference type="InterPro" id="IPR044974">
    <property type="entry name" value="Disease_R_plants"/>
</dbReference>
<dbReference type="Gene3D" id="3.40.50.300">
    <property type="entry name" value="P-loop containing nucleotide triphosphate hydrolases"/>
    <property type="match status" value="1"/>
</dbReference>
<accession>A0ABQ7DB61</accession>
<gene>
    <name evidence="4" type="ORF">DY000_02033603</name>
</gene>
<keyword evidence="1" id="KW-0520">NAD</keyword>
<sequence length="451" mass="51387">MIEKIVNDVSSKLGSRESNESNDFDDFVGIEAHMKNMNSLLELESEREVMVGIWGPSGVGKTTIGRTLFSQLSCQFQRSFFIDKTKEIYTRANSYDHYTKLDLQAQFLSEILDQKDIKVHSLQTMRYRLRQKKVLVVFDDMDDQVLLDAVLGKPRWVGPRSRIVVISKNRELLRARGIESDRIYEVDYPSEELASQMFCRCTFGQDCPPDGFMELAKYAVDFTGNVPLALNVLGSSLAGLKKEEWEKRMPMLVLKSLKKMDLRRSKNLKVFPDLEELCLEDCCSLVRIPSSIRNLKKLRELDMKRCEKLRGLPTNIDLESLHSLNFSGCSKLRSFPRISRNMSHLFLDDTDIKKVPGWIENISPNISKLKVLFFSDFDSFAEECGLAMPTSAKSEILGVPVLKSSYSLDSEMDDISLSGGSSRNWKNEEECDLGDEMPTSDFNSFAEECGL</sequence>
<dbReference type="PANTHER" id="PTHR11017:SF402">
    <property type="entry name" value="TIR DOMAIN-CONTAINING PROTEIN"/>
    <property type="match status" value="1"/>
</dbReference>
<dbReference type="Gene3D" id="3.80.10.10">
    <property type="entry name" value="Ribonuclease Inhibitor"/>
    <property type="match status" value="1"/>
</dbReference>
<evidence type="ECO:0000256" key="1">
    <source>
        <dbReference type="ARBA" id="ARBA00023027"/>
    </source>
</evidence>
<dbReference type="SMART" id="SM00382">
    <property type="entry name" value="AAA"/>
    <property type="match status" value="1"/>
</dbReference>
<feature type="region of interest" description="Disordered" evidence="2">
    <location>
        <begin position="1"/>
        <end position="20"/>
    </location>
</feature>
<dbReference type="EMBL" id="QGKV02000649">
    <property type="protein sequence ID" value="KAF3575497.1"/>
    <property type="molecule type" value="Genomic_DNA"/>
</dbReference>
<dbReference type="Proteomes" id="UP000266723">
    <property type="component" value="Unassembled WGS sequence"/>
</dbReference>
<name>A0ABQ7DB61_BRACR</name>
<organism evidence="4 5">
    <name type="scientific">Brassica cretica</name>
    <name type="common">Mustard</name>
    <dbReference type="NCBI Taxonomy" id="69181"/>
    <lineage>
        <taxon>Eukaryota</taxon>
        <taxon>Viridiplantae</taxon>
        <taxon>Streptophyta</taxon>
        <taxon>Embryophyta</taxon>
        <taxon>Tracheophyta</taxon>
        <taxon>Spermatophyta</taxon>
        <taxon>Magnoliopsida</taxon>
        <taxon>eudicotyledons</taxon>
        <taxon>Gunneridae</taxon>
        <taxon>Pentapetalae</taxon>
        <taxon>rosids</taxon>
        <taxon>malvids</taxon>
        <taxon>Brassicales</taxon>
        <taxon>Brassicaceae</taxon>
        <taxon>Brassiceae</taxon>
        <taxon>Brassica</taxon>
    </lineage>
</organism>